<reference evidence="2 3" key="1">
    <citation type="journal article" date="2011" name="Stand. Genomic Sci.">
        <title>Complete genome sequence of the gliding, heparinolytic Pedobacter saltans type strain (113).</title>
        <authorList>
            <person name="Liolios K."/>
            <person name="Sikorski J."/>
            <person name="Lu M."/>
            <person name="Nolan M."/>
            <person name="Lapidus A."/>
            <person name="Lucas S."/>
            <person name="Hammon N."/>
            <person name="Deshpande S."/>
            <person name="Cheng J.F."/>
            <person name="Tapia R."/>
            <person name="Han C."/>
            <person name="Goodwin L."/>
            <person name="Pitluck S."/>
            <person name="Huntemann M."/>
            <person name="Ivanova N."/>
            <person name="Pagani I."/>
            <person name="Mavromatis K."/>
            <person name="Ovchinikova G."/>
            <person name="Pati A."/>
            <person name="Chen A."/>
            <person name="Palaniappan K."/>
            <person name="Land M."/>
            <person name="Hauser L."/>
            <person name="Brambilla E.M."/>
            <person name="Kotsyurbenko O."/>
            <person name="Rohde M."/>
            <person name="Tindall B.J."/>
            <person name="Abt B."/>
            <person name="Goker M."/>
            <person name="Detter J.C."/>
            <person name="Woyke T."/>
            <person name="Bristow J."/>
            <person name="Eisen J.A."/>
            <person name="Markowitz V."/>
            <person name="Hugenholtz P."/>
            <person name="Klenk H.P."/>
            <person name="Kyrpides N.C."/>
        </authorList>
    </citation>
    <scope>NUCLEOTIDE SEQUENCE [LARGE SCALE GENOMIC DNA]</scope>
    <source>
        <strain evidence="3">ATCC 51119 / DSM 12145 / JCM 21818 / LMG 10337 / NBRC 100064 / NCIMB 13643</strain>
    </source>
</reference>
<keyword evidence="3" id="KW-1185">Reference proteome</keyword>
<evidence type="ECO:0000256" key="1">
    <source>
        <dbReference type="SAM" id="SignalP"/>
    </source>
</evidence>
<gene>
    <name evidence="2" type="ordered locus">Pedsa_2491</name>
</gene>
<feature type="signal peptide" evidence="1">
    <location>
        <begin position="1"/>
        <end position="20"/>
    </location>
</feature>
<evidence type="ECO:0000313" key="3">
    <source>
        <dbReference type="Proteomes" id="UP000000310"/>
    </source>
</evidence>
<reference evidence="3" key="2">
    <citation type="submission" date="2011-02" db="EMBL/GenBank/DDBJ databases">
        <title>The complete genome of Pedobacter saltans DSM 12145.</title>
        <authorList>
            <consortium name="US DOE Joint Genome Institute (JGI-PGF)"/>
            <person name="Lucas S."/>
            <person name="Copeland A."/>
            <person name="Lapidus A."/>
            <person name="Bruce D."/>
            <person name="Goodwin L."/>
            <person name="Pitluck S."/>
            <person name="Kyrpides N."/>
            <person name="Mavromatis K."/>
            <person name="Pagani I."/>
            <person name="Ivanova N."/>
            <person name="Ovchinnikova G."/>
            <person name="Lu M."/>
            <person name="Detter J.C."/>
            <person name="Han C."/>
            <person name="Land M."/>
            <person name="Hauser L."/>
            <person name="Markowitz V."/>
            <person name="Cheng J.-F."/>
            <person name="Hugenholtz P."/>
            <person name="Woyke T."/>
            <person name="Wu D."/>
            <person name="Tindall B."/>
            <person name="Pomrenke H.G."/>
            <person name="Brambilla E."/>
            <person name="Klenk H.-P."/>
            <person name="Eisen J.A."/>
        </authorList>
    </citation>
    <scope>NUCLEOTIDE SEQUENCE [LARGE SCALE GENOMIC DNA]</scope>
    <source>
        <strain evidence="3">ATCC 51119 / DSM 12145 / JCM 21818 / LMG 10337 / NBRC 100064 / NCIMB 13643</strain>
    </source>
</reference>
<sequence length="532" mass="57576">MRSKKLLLLLFCYLSLSACKDSLTDVSRTPKPSDLKYVAIGGAREGKSIVTAAPTVQTGGLLPKFELVSIAKEDGSLLDDSFLSFVTIGSPVNVSLPVKPNTGIVDENGNPVNSMDLVNSASNGVISIATGHNFSVGDYYFNIKVTTEKEGIEYSTVFDKAFHLNVGPLLPTNLIYSPKNQNLVYGVSGARTSAPMMPNANPDVHFELGSYTDKLIVDRATGEISIAPGYVYSKYDTLSPIIKVVSNISNEVVAFQNKLTVIITNKAEPMPIETIYLFYPTLNVTTALPTGGDGYSVQTDNKGLATRIWGIRANSSGSAFVKPAERPATNTGQTILETQTHSGTNETEPTNAWMVTTTQDLTAFQYGYKLSFNYYYMPAFQTYMADGRTPTDLEVYISKDYTGGDIQDANGNWLNGTWTKVNASIKCQRAEGVSGSNSSGAPWGPEFVGTPYPGDQTGIDPEGRKKPGTTFYGKWVKCSYEISSNQISSNFTVAFKVASYFQGKLTNTAAAPGRGGIYFLSDFNYKAVEPTK</sequence>
<evidence type="ECO:0008006" key="4">
    <source>
        <dbReference type="Google" id="ProtNLM"/>
    </source>
</evidence>
<dbReference type="PROSITE" id="PS51257">
    <property type="entry name" value="PROKAR_LIPOPROTEIN"/>
    <property type="match status" value="1"/>
</dbReference>
<feature type="chain" id="PRO_5003256910" description="DUF4906 domain-containing protein" evidence="1">
    <location>
        <begin position="21"/>
        <end position="532"/>
    </location>
</feature>
<dbReference type="KEGG" id="psn:Pedsa_2491"/>
<evidence type="ECO:0000313" key="2">
    <source>
        <dbReference type="EMBL" id="ADY53036.1"/>
    </source>
</evidence>
<keyword evidence="1" id="KW-0732">Signal</keyword>
<dbReference type="EMBL" id="CP002545">
    <property type="protein sequence ID" value="ADY53036.1"/>
    <property type="molecule type" value="Genomic_DNA"/>
</dbReference>
<dbReference type="Proteomes" id="UP000000310">
    <property type="component" value="Chromosome"/>
</dbReference>
<dbReference type="RefSeq" id="WP_013633521.1">
    <property type="nucleotide sequence ID" value="NC_015177.1"/>
</dbReference>
<dbReference type="STRING" id="762903.Pedsa_2491"/>
<proteinExistence type="predicted"/>
<dbReference type="OrthoDB" id="973913at2"/>
<dbReference type="eggNOG" id="ENOG5033R5X">
    <property type="taxonomic scope" value="Bacteria"/>
</dbReference>
<dbReference type="AlphaFoldDB" id="F0SEX0"/>
<dbReference type="HOGENOM" id="CLU_511772_0_0_10"/>
<protein>
    <recommendedName>
        <fullName evidence="4">DUF4906 domain-containing protein</fullName>
    </recommendedName>
</protein>
<organism evidence="2 3">
    <name type="scientific">Pseudopedobacter saltans (strain ATCC 51119 / DSM 12145 / JCM 21818 / CCUG 39354 / LMG 10337 / NBRC 100064 / NCIMB 13643)</name>
    <name type="common">Pedobacter saltans</name>
    <dbReference type="NCBI Taxonomy" id="762903"/>
    <lineage>
        <taxon>Bacteria</taxon>
        <taxon>Pseudomonadati</taxon>
        <taxon>Bacteroidota</taxon>
        <taxon>Sphingobacteriia</taxon>
        <taxon>Sphingobacteriales</taxon>
        <taxon>Sphingobacteriaceae</taxon>
        <taxon>Pseudopedobacter</taxon>
    </lineage>
</organism>
<name>F0SEX0_PSESL</name>
<accession>F0SEX0</accession>